<comment type="caution">
    <text evidence="2">The sequence shown here is derived from an EMBL/GenBank/DDBJ whole genome shotgun (WGS) entry which is preliminary data.</text>
</comment>
<evidence type="ECO:0008006" key="4">
    <source>
        <dbReference type="Google" id="ProtNLM"/>
    </source>
</evidence>
<proteinExistence type="predicted"/>
<accession>A0ABV3RS63</accession>
<keyword evidence="3" id="KW-1185">Reference proteome</keyword>
<sequence>MVRFALPLAFLTVAVVPALADEVTGTVLAFDRVDRVIVLDDKSVFNVANVEIVPEGLKAGDTITIDYQSDGENGVKAIRSITKN</sequence>
<feature type="signal peptide" evidence="1">
    <location>
        <begin position="1"/>
        <end position="20"/>
    </location>
</feature>
<reference evidence="2 3" key="1">
    <citation type="submission" date="2024-07" db="EMBL/GenBank/DDBJ databases">
        <title>Marimonas sp.nov., isolated from tidal-flat sediment.</title>
        <authorList>
            <person name="Jayan J.N."/>
            <person name="Lee S.S."/>
        </authorList>
    </citation>
    <scope>NUCLEOTIDE SEQUENCE [LARGE SCALE GENOMIC DNA]</scope>
    <source>
        <strain evidence="2 3">MJW-29</strain>
    </source>
</reference>
<evidence type="ECO:0000313" key="2">
    <source>
        <dbReference type="EMBL" id="MEW9920893.1"/>
    </source>
</evidence>
<dbReference type="RefSeq" id="WP_367878596.1">
    <property type="nucleotide sequence ID" value="NZ_JBFNXX010000011.1"/>
</dbReference>
<dbReference type="Proteomes" id="UP001556098">
    <property type="component" value="Unassembled WGS sequence"/>
</dbReference>
<gene>
    <name evidence="2" type="ORF">AB2B41_14860</name>
</gene>
<evidence type="ECO:0000256" key="1">
    <source>
        <dbReference type="SAM" id="SignalP"/>
    </source>
</evidence>
<dbReference type="EMBL" id="JBFNXX010000011">
    <property type="protein sequence ID" value="MEW9920893.1"/>
    <property type="molecule type" value="Genomic_DNA"/>
</dbReference>
<protein>
    <recommendedName>
        <fullName evidence="4">DUF1344 domain-containing protein</fullName>
    </recommendedName>
</protein>
<organism evidence="2 3">
    <name type="scientific">Sulfitobacter sediminis</name>
    <dbReference type="NCBI Taxonomy" id="3234186"/>
    <lineage>
        <taxon>Bacteria</taxon>
        <taxon>Pseudomonadati</taxon>
        <taxon>Pseudomonadota</taxon>
        <taxon>Alphaproteobacteria</taxon>
        <taxon>Rhodobacterales</taxon>
        <taxon>Roseobacteraceae</taxon>
        <taxon>Sulfitobacter</taxon>
    </lineage>
</organism>
<keyword evidence="1" id="KW-0732">Signal</keyword>
<feature type="chain" id="PRO_5046987059" description="DUF1344 domain-containing protein" evidence="1">
    <location>
        <begin position="21"/>
        <end position="84"/>
    </location>
</feature>
<evidence type="ECO:0000313" key="3">
    <source>
        <dbReference type="Proteomes" id="UP001556098"/>
    </source>
</evidence>
<name>A0ABV3RS63_9RHOB</name>